<comment type="cofactor">
    <cofactor evidence="1">
        <name>FAD</name>
        <dbReference type="ChEBI" id="CHEBI:57692"/>
    </cofactor>
</comment>
<dbReference type="InterPro" id="IPR006311">
    <property type="entry name" value="TAT_signal"/>
</dbReference>
<evidence type="ECO:0000256" key="1">
    <source>
        <dbReference type="ARBA" id="ARBA00001974"/>
    </source>
</evidence>
<keyword evidence="2" id="KW-0285">Flavoprotein</keyword>
<gene>
    <name evidence="7" type="ORF">C1876_10600</name>
    <name evidence="8" type="ORF">DMP09_11475</name>
</gene>
<accession>A0A3N0IVN9</accession>
<evidence type="ECO:0000313" key="8">
    <source>
        <dbReference type="EMBL" id="RNM41061.1"/>
    </source>
</evidence>
<feature type="chain" id="PRO_5038491154" description="FAD-dependent oxidoreductase 2 FAD-binding domain-containing protein" evidence="5">
    <location>
        <begin position="37"/>
        <end position="567"/>
    </location>
</feature>
<evidence type="ECO:0000256" key="5">
    <source>
        <dbReference type="SAM" id="SignalP"/>
    </source>
</evidence>
<dbReference type="Gene3D" id="3.90.700.10">
    <property type="entry name" value="Succinate dehydrogenase/fumarate reductase flavoprotein, catalytic domain"/>
    <property type="match status" value="1"/>
</dbReference>
<dbReference type="AlphaFoldDB" id="A0A3N0IVN9"/>
<dbReference type="PANTHER" id="PTHR43400:SF10">
    <property type="entry name" value="3-OXOSTEROID 1-DEHYDROGENASE"/>
    <property type="match status" value="1"/>
</dbReference>
<name>A0A3N0IVN9_9ACTN</name>
<evidence type="ECO:0000256" key="4">
    <source>
        <dbReference type="ARBA" id="ARBA00023002"/>
    </source>
</evidence>
<dbReference type="EMBL" id="QICC01000051">
    <property type="protein sequence ID" value="RNM41061.1"/>
    <property type="molecule type" value="Genomic_DNA"/>
</dbReference>
<evidence type="ECO:0000256" key="3">
    <source>
        <dbReference type="ARBA" id="ARBA00022827"/>
    </source>
</evidence>
<organism evidence="8 10">
    <name type="scientific">Eggerthella sinensis</name>
    <dbReference type="NCBI Taxonomy" id="242230"/>
    <lineage>
        <taxon>Bacteria</taxon>
        <taxon>Bacillati</taxon>
        <taxon>Actinomycetota</taxon>
        <taxon>Coriobacteriia</taxon>
        <taxon>Eggerthellales</taxon>
        <taxon>Eggerthellaceae</taxon>
        <taxon>Eggerthella</taxon>
    </lineage>
</organism>
<keyword evidence="4" id="KW-0560">Oxidoreductase</keyword>
<dbReference type="Gene3D" id="3.50.50.60">
    <property type="entry name" value="FAD/NAD(P)-binding domain"/>
    <property type="match status" value="2"/>
</dbReference>
<feature type="signal peptide" evidence="5">
    <location>
        <begin position="1"/>
        <end position="36"/>
    </location>
</feature>
<dbReference type="SUPFAM" id="SSF51905">
    <property type="entry name" value="FAD/NAD(P)-binding domain"/>
    <property type="match status" value="1"/>
</dbReference>
<dbReference type="GO" id="GO:0033765">
    <property type="term" value="F:steroid dehydrogenase activity, acting on the CH-CH group of donors"/>
    <property type="evidence" value="ECO:0007669"/>
    <property type="project" value="UniProtKB-ARBA"/>
</dbReference>
<dbReference type="InterPro" id="IPR003953">
    <property type="entry name" value="FAD-dep_OxRdtase_2_FAD-bd"/>
</dbReference>
<feature type="domain" description="FAD-dependent oxidoreductase 2 FAD-binding" evidence="6">
    <location>
        <begin position="72"/>
        <end position="534"/>
    </location>
</feature>
<evidence type="ECO:0000313" key="7">
    <source>
        <dbReference type="EMBL" id="RDB68285.1"/>
    </source>
</evidence>
<sequence length="567" mass="61029">MEQHMQEEQPQGIDRRNFLKGAALSALGMASVGALAACSPQQQEAKAADSATNADEAAQDAPFEAEETVDADVVIVGCGAAGFMAALRASKGGASVVVLEKGANMTAPNGIYVSGPFAVGTDVLQNKPGGTTLTVDDAFNHVMNYSHWTPNPALMRRCLETSKDAVAQLEDIGYTFEEKNFRFETPFMGEKGGFHAITNPSDERTGLWETALADHAVDVRFETALVSLATDESGAVTGVNAVEKDKKNITFNAKAVILAAGGYLGNRDLQERFLHTRKLNAARGGDSICTGDTILAAERIGAALDKTYGYCPCEYGGTHANATRPAKQDKFDQNYAFKFGLYGCLLVDAEGKRFINEGLLCDYPMSYGSEQILKNSPWYAVVDQAYVDAMATEGLYAYTTAKGATEETWFIGTYFKDRILDKLPADIEEGVKEGWCFKAESLDELAEHFGLDALPETVATYNEFCEAGVDAEFGANPWYLSPVATPPFYVVENEPSAWSTFGGVRIDDCCRVLAAETNDPIPGLYAAGTDVGSLYYSPYYDIPGYCYGLCIDSGYIAAEEAVAALKA</sequence>
<reference evidence="8" key="3">
    <citation type="journal article" date="2019" name="Microbiol. Resour. Announc.">
        <title>Draft Genome Sequences of Type Strains of Gordonibacter faecihominis, Paraeggerthella hongkongensis, Parvibacter caecicola,Slackia equolifaciens, Slackia faecicanis, and Slackia isoflavoniconvertens.</title>
        <authorList>
            <person name="Danylec N."/>
            <person name="Stoll D.A."/>
            <person name="Dotsch A."/>
            <person name="Huch M."/>
        </authorList>
    </citation>
    <scope>NUCLEOTIDE SEQUENCE</scope>
    <source>
        <strain evidence="8">DSM 16107</strain>
    </source>
</reference>
<keyword evidence="3" id="KW-0274">FAD</keyword>
<evidence type="ECO:0000256" key="2">
    <source>
        <dbReference type="ARBA" id="ARBA00022630"/>
    </source>
</evidence>
<dbReference type="SUPFAM" id="SSF56425">
    <property type="entry name" value="Succinate dehydrogenase/fumarate reductase flavoprotein, catalytic domain"/>
    <property type="match status" value="1"/>
</dbReference>
<dbReference type="PANTHER" id="PTHR43400">
    <property type="entry name" value="FUMARATE REDUCTASE"/>
    <property type="match status" value="1"/>
</dbReference>
<dbReference type="Proteomes" id="UP000270112">
    <property type="component" value="Unassembled WGS sequence"/>
</dbReference>
<dbReference type="InterPro" id="IPR027477">
    <property type="entry name" value="Succ_DH/fumarate_Rdtase_cat_sf"/>
</dbReference>
<dbReference type="InterPro" id="IPR050315">
    <property type="entry name" value="FAD-oxidoreductase_2"/>
</dbReference>
<proteinExistence type="predicted"/>
<dbReference type="GO" id="GO:0008202">
    <property type="term" value="P:steroid metabolic process"/>
    <property type="evidence" value="ECO:0007669"/>
    <property type="project" value="UniProtKB-ARBA"/>
</dbReference>
<evidence type="ECO:0000313" key="10">
    <source>
        <dbReference type="Proteomes" id="UP000270112"/>
    </source>
</evidence>
<reference evidence="7 9" key="1">
    <citation type="journal article" date="2018" name="Elife">
        <title>Discovery and characterization of a prevalent human gut bacterial enzyme sufficient for the inactivation of a family of plant toxins.</title>
        <authorList>
            <person name="Koppel N."/>
            <person name="Bisanz J.E."/>
            <person name="Pandelia M.E."/>
            <person name="Turnbaugh P.J."/>
            <person name="Balskus E.P."/>
        </authorList>
    </citation>
    <scope>NUCLEOTIDE SEQUENCE [LARGE SCALE GENOMIC DNA]</scope>
    <source>
        <strain evidence="7 9">DSM 16107</strain>
    </source>
</reference>
<dbReference type="PROSITE" id="PS51318">
    <property type="entry name" value="TAT"/>
    <property type="match status" value="1"/>
</dbReference>
<keyword evidence="9" id="KW-1185">Reference proteome</keyword>
<protein>
    <recommendedName>
        <fullName evidence="6">FAD-dependent oxidoreductase 2 FAD-binding domain-containing protein</fullName>
    </recommendedName>
</protein>
<dbReference type="PRINTS" id="PR00411">
    <property type="entry name" value="PNDRDTASEI"/>
</dbReference>
<dbReference type="EMBL" id="PPTT01000017">
    <property type="protein sequence ID" value="RDB68285.1"/>
    <property type="molecule type" value="Genomic_DNA"/>
</dbReference>
<dbReference type="RefSeq" id="WP_114546697.1">
    <property type="nucleotide sequence ID" value="NZ_JAQEEH010000103.1"/>
</dbReference>
<dbReference type="OrthoDB" id="9806724at2"/>
<dbReference type="InterPro" id="IPR036188">
    <property type="entry name" value="FAD/NAD-bd_sf"/>
</dbReference>
<evidence type="ECO:0000313" key="9">
    <source>
        <dbReference type="Proteomes" id="UP000253817"/>
    </source>
</evidence>
<dbReference type="Proteomes" id="UP000253817">
    <property type="component" value="Unassembled WGS sequence"/>
</dbReference>
<reference evidence="10" key="2">
    <citation type="submission" date="2018-05" db="EMBL/GenBank/DDBJ databases">
        <title>Genome Sequencing of selected type strains of the family Eggerthellaceae.</title>
        <authorList>
            <person name="Danylec N."/>
            <person name="Stoll D.A."/>
            <person name="Doetsch A."/>
            <person name="Huch M."/>
        </authorList>
    </citation>
    <scope>NUCLEOTIDE SEQUENCE [LARGE SCALE GENOMIC DNA]</scope>
    <source>
        <strain evidence="10">DSM 16107</strain>
    </source>
</reference>
<evidence type="ECO:0000259" key="6">
    <source>
        <dbReference type="Pfam" id="PF00890"/>
    </source>
</evidence>
<comment type="caution">
    <text evidence="8">The sequence shown here is derived from an EMBL/GenBank/DDBJ whole genome shotgun (WGS) entry which is preliminary data.</text>
</comment>
<dbReference type="Pfam" id="PF00890">
    <property type="entry name" value="FAD_binding_2"/>
    <property type="match status" value="1"/>
</dbReference>
<keyword evidence="5" id="KW-0732">Signal</keyword>